<feature type="chain" id="PRO_5035454754" description="Secreted protein" evidence="1">
    <location>
        <begin position="21"/>
        <end position="176"/>
    </location>
</feature>
<gene>
    <name evidence="2" type="ORF">FB567DRAFT_220044</name>
</gene>
<organism evidence="2 3">
    <name type="scientific">Paraphoma chrysanthemicola</name>
    <dbReference type="NCBI Taxonomy" id="798071"/>
    <lineage>
        <taxon>Eukaryota</taxon>
        <taxon>Fungi</taxon>
        <taxon>Dikarya</taxon>
        <taxon>Ascomycota</taxon>
        <taxon>Pezizomycotina</taxon>
        <taxon>Dothideomycetes</taxon>
        <taxon>Pleosporomycetidae</taxon>
        <taxon>Pleosporales</taxon>
        <taxon>Pleosporineae</taxon>
        <taxon>Phaeosphaeriaceae</taxon>
        <taxon>Paraphoma</taxon>
    </lineage>
</organism>
<reference evidence="2" key="1">
    <citation type="journal article" date="2021" name="Nat. Commun.">
        <title>Genetic determinants of endophytism in the Arabidopsis root mycobiome.</title>
        <authorList>
            <person name="Mesny F."/>
            <person name="Miyauchi S."/>
            <person name="Thiergart T."/>
            <person name="Pickel B."/>
            <person name="Atanasova L."/>
            <person name="Karlsson M."/>
            <person name="Huettel B."/>
            <person name="Barry K.W."/>
            <person name="Haridas S."/>
            <person name="Chen C."/>
            <person name="Bauer D."/>
            <person name="Andreopoulos W."/>
            <person name="Pangilinan J."/>
            <person name="LaButti K."/>
            <person name="Riley R."/>
            <person name="Lipzen A."/>
            <person name="Clum A."/>
            <person name="Drula E."/>
            <person name="Henrissat B."/>
            <person name="Kohler A."/>
            <person name="Grigoriev I.V."/>
            <person name="Martin F.M."/>
            <person name="Hacquard S."/>
        </authorList>
    </citation>
    <scope>NUCLEOTIDE SEQUENCE</scope>
    <source>
        <strain evidence="2">MPI-SDFR-AT-0120</strain>
    </source>
</reference>
<comment type="caution">
    <text evidence="2">The sequence shown here is derived from an EMBL/GenBank/DDBJ whole genome shotgun (WGS) entry which is preliminary data.</text>
</comment>
<keyword evidence="3" id="KW-1185">Reference proteome</keyword>
<feature type="signal peptide" evidence="1">
    <location>
        <begin position="1"/>
        <end position="20"/>
    </location>
</feature>
<evidence type="ECO:0008006" key="4">
    <source>
        <dbReference type="Google" id="ProtNLM"/>
    </source>
</evidence>
<evidence type="ECO:0000313" key="3">
    <source>
        <dbReference type="Proteomes" id="UP000813461"/>
    </source>
</evidence>
<accession>A0A8K0VS85</accession>
<proteinExistence type="predicted"/>
<dbReference type="EMBL" id="JAGMVJ010000028">
    <property type="protein sequence ID" value="KAH7070087.1"/>
    <property type="molecule type" value="Genomic_DNA"/>
</dbReference>
<dbReference type="AlphaFoldDB" id="A0A8K0VS85"/>
<protein>
    <recommendedName>
        <fullName evidence="4">Secreted protein</fullName>
    </recommendedName>
</protein>
<dbReference type="Proteomes" id="UP000813461">
    <property type="component" value="Unassembled WGS sequence"/>
</dbReference>
<evidence type="ECO:0000256" key="1">
    <source>
        <dbReference type="SAM" id="SignalP"/>
    </source>
</evidence>
<sequence>MTRRILLKGWLPLSLDFCWSRECGEEQESGSGAGATGCRRLKLCSGSPSHVQTVTGWESSKTDESGFRCNVVTRKWSSQHSLKCDSAALSQIRVSLRASVRPRPGILIRSSCLLSFSCSFLILHMSHSPCEIGMSLRSLPLRSPRRGRRRVHCSAAVLGQFRAAHPNHLGPHSVTM</sequence>
<evidence type="ECO:0000313" key="2">
    <source>
        <dbReference type="EMBL" id="KAH7070087.1"/>
    </source>
</evidence>
<name>A0A8K0VS85_9PLEO</name>
<keyword evidence="1" id="KW-0732">Signal</keyword>